<dbReference type="PANTHER" id="PTHR35519:SF2">
    <property type="entry name" value="PH DOMAIN PROTEIN"/>
    <property type="match status" value="1"/>
</dbReference>
<gene>
    <name evidence="2" type="ORF">OGATHE_006556</name>
</gene>
<reference evidence="2" key="1">
    <citation type="journal article" date="2021" name="Open Biol.">
        <title>Shared evolutionary footprints suggest mitochondrial oxidative damage underlies multiple complex I losses in fungi.</title>
        <authorList>
            <person name="Schikora-Tamarit M.A."/>
            <person name="Marcet-Houben M."/>
            <person name="Nosek J."/>
            <person name="Gabaldon T."/>
        </authorList>
    </citation>
    <scope>NUCLEOTIDE SEQUENCE</scope>
    <source>
        <strain evidence="2">NCAIM Y.01608</strain>
    </source>
</reference>
<protein>
    <recommendedName>
        <fullName evidence="4">DUF4112 domain-containing protein</fullName>
    </recommendedName>
</protein>
<dbReference type="Proteomes" id="UP000788993">
    <property type="component" value="Unassembled WGS sequence"/>
</dbReference>
<reference evidence="2" key="2">
    <citation type="submission" date="2021-01" db="EMBL/GenBank/DDBJ databases">
        <authorList>
            <person name="Schikora-Tamarit M.A."/>
        </authorList>
    </citation>
    <scope>NUCLEOTIDE SEQUENCE</scope>
    <source>
        <strain evidence="2">NCAIM Y.01608</strain>
    </source>
</reference>
<dbReference type="Pfam" id="PF13430">
    <property type="entry name" value="DUF4112"/>
    <property type="match status" value="1"/>
</dbReference>
<dbReference type="EMBL" id="JAEUBD010001571">
    <property type="protein sequence ID" value="KAH3658830.1"/>
    <property type="molecule type" value="Genomic_DNA"/>
</dbReference>
<keyword evidence="1" id="KW-1133">Transmembrane helix</keyword>
<dbReference type="InterPro" id="IPR025187">
    <property type="entry name" value="DUF4112"/>
</dbReference>
<proteinExistence type="predicted"/>
<evidence type="ECO:0000313" key="3">
    <source>
        <dbReference type="Proteomes" id="UP000788993"/>
    </source>
</evidence>
<organism evidence="2 3">
    <name type="scientific">Ogataea polymorpha</name>
    <dbReference type="NCBI Taxonomy" id="460523"/>
    <lineage>
        <taxon>Eukaryota</taxon>
        <taxon>Fungi</taxon>
        <taxon>Dikarya</taxon>
        <taxon>Ascomycota</taxon>
        <taxon>Saccharomycotina</taxon>
        <taxon>Pichiomycetes</taxon>
        <taxon>Pichiales</taxon>
        <taxon>Pichiaceae</taxon>
        <taxon>Ogataea</taxon>
    </lineage>
</organism>
<dbReference type="PANTHER" id="PTHR35519">
    <property type="entry name" value="MEMBRANE PROTEINS"/>
    <property type="match status" value="1"/>
</dbReference>
<evidence type="ECO:0008006" key="4">
    <source>
        <dbReference type="Google" id="ProtNLM"/>
    </source>
</evidence>
<accession>A0A9P8NRZ9</accession>
<feature type="transmembrane region" description="Helical" evidence="1">
    <location>
        <begin position="134"/>
        <end position="156"/>
    </location>
</feature>
<dbReference type="AlphaFoldDB" id="A0A9P8NRZ9"/>
<evidence type="ECO:0000313" key="2">
    <source>
        <dbReference type="EMBL" id="KAH3658830.1"/>
    </source>
</evidence>
<name>A0A9P8NRZ9_9ASCO</name>
<keyword evidence="1" id="KW-0812">Transmembrane</keyword>
<keyword evidence="1" id="KW-0472">Membrane</keyword>
<comment type="caution">
    <text evidence="2">The sequence shown here is derived from an EMBL/GenBank/DDBJ whole genome shotgun (WGS) entry which is preliminary data.</text>
</comment>
<evidence type="ECO:0000256" key="1">
    <source>
        <dbReference type="SAM" id="Phobius"/>
    </source>
</evidence>
<sequence length="185" mass="21109">MQSVLHELSASQIHAQLNKQQCNRFQVQWCNGSDALGRDEVLKFWQRKGAKRRKNIPSQYTPRDRKTLKSVRDRAYHLDQCFSVAGIKFGYGAIIGFIPMVGDLINLFFSLVLIRKAKEIEGGLPDTVAIKMAFNVLIDFLIGLIPFVGDFINIAYKANTRNFQLLDEHLVKKYSIALSQVPEHQ</sequence>
<keyword evidence="3" id="KW-1185">Reference proteome</keyword>
<feature type="transmembrane region" description="Helical" evidence="1">
    <location>
        <begin position="89"/>
        <end position="114"/>
    </location>
</feature>